<evidence type="ECO:0000256" key="1">
    <source>
        <dbReference type="SAM" id="MobiDB-lite"/>
    </source>
</evidence>
<dbReference type="PANTHER" id="PTHR31798:SF2">
    <property type="entry name" value="HYDROXYPROLINE-RICH GLYCOPROTEIN FAMILY PROTEIN"/>
    <property type="match status" value="1"/>
</dbReference>
<feature type="region of interest" description="Disordered" evidence="1">
    <location>
        <begin position="162"/>
        <end position="182"/>
    </location>
</feature>
<evidence type="ECO:0000313" key="3">
    <source>
        <dbReference type="Proteomes" id="UP001153555"/>
    </source>
</evidence>
<reference evidence="2" key="1">
    <citation type="submission" date="2019-12" db="EMBL/GenBank/DDBJ databases">
        <authorList>
            <person name="Scholes J."/>
        </authorList>
    </citation>
    <scope>NUCLEOTIDE SEQUENCE</scope>
</reference>
<dbReference type="OrthoDB" id="1927968at2759"/>
<proteinExistence type="predicted"/>
<keyword evidence="3" id="KW-1185">Reference proteome</keyword>
<dbReference type="AlphaFoldDB" id="A0A9N7NKE9"/>
<comment type="caution">
    <text evidence="2">The sequence shown here is derived from an EMBL/GenBank/DDBJ whole genome shotgun (WGS) entry which is preliminary data.</text>
</comment>
<feature type="compositionally biased region" description="Basic and acidic residues" evidence="1">
    <location>
        <begin position="338"/>
        <end position="373"/>
    </location>
</feature>
<feature type="region of interest" description="Disordered" evidence="1">
    <location>
        <begin position="64"/>
        <end position="86"/>
    </location>
</feature>
<accession>A0A9N7NKE9</accession>
<dbReference type="EMBL" id="CACSLK010027832">
    <property type="protein sequence ID" value="CAA0831560.1"/>
    <property type="molecule type" value="Genomic_DNA"/>
</dbReference>
<feature type="region of interest" description="Disordered" evidence="1">
    <location>
        <begin position="337"/>
        <end position="381"/>
    </location>
</feature>
<organism evidence="2 3">
    <name type="scientific">Striga hermonthica</name>
    <name type="common">Purple witchweed</name>
    <name type="synonym">Buchnera hermonthica</name>
    <dbReference type="NCBI Taxonomy" id="68872"/>
    <lineage>
        <taxon>Eukaryota</taxon>
        <taxon>Viridiplantae</taxon>
        <taxon>Streptophyta</taxon>
        <taxon>Embryophyta</taxon>
        <taxon>Tracheophyta</taxon>
        <taxon>Spermatophyta</taxon>
        <taxon>Magnoliopsida</taxon>
        <taxon>eudicotyledons</taxon>
        <taxon>Gunneridae</taxon>
        <taxon>Pentapetalae</taxon>
        <taxon>asterids</taxon>
        <taxon>lamiids</taxon>
        <taxon>Lamiales</taxon>
        <taxon>Orobanchaceae</taxon>
        <taxon>Buchnereae</taxon>
        <taxon>Striga</taxon>
    </lineage>
</organism>
<gene>
    <name evidence="2" type="ORF">SHERM_26908</name>
</gene>
<protein>
    <submittedName>
        <fullName evidence="2">Hydroxyproline-rich glycoprotein family protein</fullName>
    </submittedName>
</protein>
<name>A0A9N7NKE9_STRHE</name>
<dbReference type="PANTHER" id="PTHR31798">
    <property type="entry name" value="HYDROXYPROLINE-RICH GLYCOPROTEIN-LIKE"/>
    <property type="match status" value="1"/>
</dbReference>
<dbReference type="InterPro" id="IPR040420">
    <property type="entry name" value="At1g76660-like"/>
</dbReference>
<dbReference type="Proteomes" id="UP001153555">
    <property type="component" value="Unassembled WGS sequence"/>
</dbReference>
<sequence>MRRGVNGIDALETINAAATVISSAETRGPRDSVQKKRWGSCWNLYRCFGSSKNNKRIGHAVLVPEPTTPTERPDPPASEHLPPNQPLSITVPFVAPPSSPASFLPSEPPSTAQSPKGLLTQVTSVSSNMMSSPSGPTSIFAVGPYAHDTQLVSPPVFSTFTTEPSTAPYTPPPESVHMTTPSSPEVPFARLLEPNSQNSSQRYPFTQYELQSYQLQPGSPVSHLISPSSGISGSGTSSPFLDLDFAAANCPFFLEFRTGNHPPKLLDLEKIVSDAMGPRLDRENSDVSPLRRGLVSDAPVVNHRVSFDMNGDVELVRCAEKKPLAYPELELGSIGNFEHTREEKRMKPENGSKHEETPDINRADDGDNSDHKQQKTRKFTLGSAKEFNFESTSDRIYDKPGIDSSNWWVNEKVAVEDGSPDNHWLFFPPGRFSR</sequence>
<evidence type="ECO:0000313" key="2">
    <source>
        <dbReference type="EMBL" id="CAA0831560.1"/>
    </source>
</evidence>